<name>A0AAD9KCT8_9ANNE</name>
<evidence type="ECO:0000256" key="1">
    <source>
        <dbReference type="SAM" id="MobiDB-lite"/>
    </source>
</evidence>
<feature type="compositionally biased region" description="Basic and acidic residues" evidence="1">
    <location>
        <begin position="298"/>
        <end position="309"/>
    </location>
</feature>
<dbReference type="GO" id="GO:0008270">
    <property type="term" value="F:zinc ion binding"/>
    <property type="evidence" value="ECO:0007669"/>
    <property type="project" value="InterPro"/>
</dbReference>
<sequence>MPRKARSGTKDSGKDNPEKDSLQGPPPIKRCLRSSALQEIKPKHVDNINENVKEVKTAKRPGRKPKILTNSPKKQVVEKKKRAGRKVKEKSVKAAAKSSINSMKDGGSEGDGECSVELQIKKEGNKTSLKRETVKSDYQSERHKKLNVGKITASKSEVVKVESESTKEFCGYESKMEIIVSESKRKSSPSKSKIMITESEGMTSESESKRDIARSDSKMKSSGSESKIKNSRSESKLKSSRSESKMKSSGSESKMEISGSEIKMEISGSESKVEIAESESKMKIVKSDSKRNAYASKSKVEIAESENKIKNSGFESKMQIGESESKRKTFVSKSKMENPESESKMKIVSSENKMEIVGPESNGEIAGSGSEVVGIQKEVIEDENINKIKEPVTEGNEAMAAGYTSIEQHDSSSDENPVNSTFVIHDVKEDASISQMSKSPKHKQSKIRRTYFVSCYHSDDDQRKEIEQSELGAEFNEIEPEILDTEGRTEIQYVVNPTCEDKTKVISVATCDDQQRTPEVSDVGSSSDPDKIQKSGMKKLDDVDDAAKGQKRRRGKLQKKESDIDNAEGTEEPITKKKGRIKGSTATNDNTKTKARTKAIPQADLDLKMKMLKITQTRKNKYIGAHVSISGSLCNAISDAVLLGARAFAMFLKSQRQWSSKPLEKQDADIFKTLLQELGLARWYSTDEEFKLFCGQIDALAFLPFEDIQAGMTSLHNNTPDGADELLSYFDRTYVTGSYHRVHPSHGQIGIRVKRIPPLYPPAVWNVHEATLAGEPRTNNQCEGWNIASPTLLDTAIQPFGY</sequence>
<evidence type="ECO:0000313" key="2">
    <source>
        <dbReference type="EMBL" id="KAK2169293.1"/>
    </source>
</evidence>
<keyword evidence="3" id="KW-1185">Reference proteome</keyword>
<feature type="compositionally biased region" description="Basic and acidic residues" evidence="1">
    <location>
        <begin position="206"/>
        <end position="219"/>
    </location>
</feature>
<proteinExistence type="predicted"/>
<dbReference type="GO" id="GO:0008081">
    <property type="term" value="F:phosphoric diester hydrolase activity"/>
    <property type="evidence" value="ECO:0007669"/>
    <property type="project" value="TreeGrafter"/>
</dbReference>
<dbReference type="Proteomes" id="UP001208570">
    <property type="component" value="Unassembled WGS sequence"/>
</dbReference>
<dbReference type="Gene3D" id="3.20.20.150">
    <property type="entry name" value="Divalent-metal-dependent TIM barrel enzymes"/>
    <property type="match status" value="1"/>
</dbReference>
<feature type="compositionally biased region" description="Basic and acidic residues" evidence="1">
    <location>
        <begin position="334"/>
        <end position="345"/>
    </location>
</feature>
<feature type="compositionally biased region" description="Basic residues" evidence="1">
    <location>
        <begin position="79"/>
        <end position="88"/>
    </location>
</feature>
<feature type="compositionally biased region" description="Basic and acidic residues" evidence="1">
    <location>
        <begin position="271"/>
        <end position="291"/>
    </location>
</feature>
<dbReference type="SUPFAM" id="SSF51658">
    <property type="entry name" value="Xylose isomerase-like"/>
    <property type="match status" value="1"/>
</dbReference>
<dbReference type="PANTHER" id="PTHR21445:SF0">
    <property type="entry name" value="APURINIC-APYRIMIDINIC ENDONUCLEASE"/>
    <property type="match status" value="1"/>
</dbReference>
<feature type="region of interest" description="Disordered" evidence="1">
    <location>
        <begin position="50"/>
        <end position="158"/>
    </location>
</feature>
<dbReference type="InterPro" id="IPR001719">
    <property type="entry name" value="AP_endonuc_2"/>
</dbReference>
<protein>
    <submittedName>
        <fullName evidence="2">Uncharacterized protein</fullName>
    </submittedName>
</protein>
<dbReference type="GO" id="GO:0006284">
    <property type="term" value="P:base-excision repair"/>
    <property type="evidence" value="ECO:0007669"/>
    <property type="project" value="TreeGrafter"/>
</dbReference>
<dbReference type="EMBL" id="JAODUP010000011">
    <property type="protein sequence ID" value="KAK2169293.1"/>
    <property type="molecule type" value="Genomic_DNA"/>
</dbReference>
<feature type="compositionally biased region" description="Basic and acidic residues" evidence="1">
    <location>
        <begin position="528"/>
        <end position="548"/>
    </location>
</feature>
<dbReference type="PANTHER" id="PTHR21445">
    <property type="entry name" value="ENDONUCLEASE IV ENDODEOXYRIBONUCLEASE IV"/>
    <property type="match status" value="1"/>
</dbReference>
<dbReference type="AlphaFoldDB" id="A0AAD9KCT8"/>
<reference evidence="2" key="1">
    <citation type="journal article" date="2023" name="Mol. Biol. Evol.">
        <title>Third-Generation Sequencing Reveals the Adaptive Role of the Epigenome in Three Deep-Sea Polychaetes.</title>
        <authorList>
            <person name="Perez M."/>
            <person name="Aroh O."/>
            <person name="Sun Y."/>
            <person name="Lan Y."/>
            <person name="Juniper S.K."/>
            <person name="Young C.R."/>
            <person name="Angers B."/>
            <person name="Qian P.Y."/>
        </authorList>
    </citation>
    <scope>NUCLEOTIDE SEQUENCE</scope>
    <source>
        <strain evidence="2">P08H-3</strain>
    </source>
</reference>
<feature type="region of interest" description="Disordered" evidence="1">
    <location>
        <begin position="514"/>
        <end position="596"/>
    </location>
</feature>
<feature type="compositionally biased region" description="Basic and acidic residues" evidence="1">
    <location>
        <begin position="8"/>
        <end position="21"/>
    </location>
</feature>
<feature type="compositionally biased region" description="Basic and acidic residues" evidence="1">
    <location>
        <begin position="226"/>
        <end position="246"/>
    </location>
</feature>
<feature type="compositionally biased region" description="Low complexity" evidence="1">
    <location>
        <begin position="247"/>
        <end position="261"/>
    </location>
</feature>
<feature type="region of interest" description="Disordered" evidence="1">
    <location>
        <begin position="1"/>
        <end position="29"/>
    </location>
</feature>
<dbReference type="GO" id="GO:0003906">
    <property type="term" value="F:DNA-(apurinic or apyrimidinic site) endonuclease activity"/>
    <property type="evidence" value="ECO:0007669"/>
    <property type="project" value="TreeGrafter"/>
</dbReference>
<accession>A0AAD9KCT8</accession>
<evidence type="ECO:0000313" key="3">
    <source>
        <dbReference type="Proteomes" id="UP001208570"/>
    </source>
</evidence>
<gene>
    <name evidence="2" type="ORF">LSH36_11g03108</name>
</gene>
<dbReference type="GO" id="GO:0003677">
    <property type="term" value="F:DNA binding"/>
    <property type="evidence" value="ECO:0007669"/>
    <property type="project" value="InterPro"/>
</dbReference>
<dbReference type="InterPro" id="IPR036237">
    <property type="entry name" value="Xyl_isomerase-like_sf"/>
</dbReference>
<feature type="compositionally biased region" description="Basic and acidic residues" evidence="1">
    <location>
        <begin position="119"/>
        <end position="141"/>
    </location>
</feature>
<feature type="compositionally biased region" description="Low complexity" evidence="1">
    <location>
        <begin position="189"/>
        <end position="205"/>
    </location>
</feature>
<organism evidence="2 3">
    <name type="scientific">Paralvinella palmiformis</name>
    <dbReference type="NCBI Taxonomy" id="53620"/>
    <lineage>
        <taxon>Eukaryota</taxon>
        <taxon>Metazoa</taxon>
        <taxon>Spiralia</taxon>
        <taxon>Lophotrochozoa</taxon>
        <taxon>Annelida</taxon>
        <taxon>Polychaeta</taxon>
        <taxon>Sedentaria</taxon>
        <taxon>Canalipalpata</taxon>
        <taxon>Terebellida</taxon>
        <taxon>Terebelliformia</taxon>
        <taxon>Alvinellidae</taxon>
        <taxon>Paralvinella</taxon>
    </lineage>
</organism>
<feature type="region of interest" description="Disordered" evidence="1">
    <location>
        <begin position="178"/>
        <end position="351"/>
    </location>
</feature>
<comment type="caution">
    <text evidence="2">The sequence shown here is derived from an EMBL/GenBank/DDBJ whole genome shotgun (WGS) entry which is preliminary data.</text>
</comment>